<feature type="region of interest" description="Disordered" evidence="1">
    <location>
        <begin position="1"/>
        <end position="58"/>
    </location>
</feature>
<feature type="compositionally biased region" description="Polar residues" evidence="1">
    <location>
        <begin position="380"/>
        <end position="392"/>
    </location>
</feature>
<sequence length="392" mass="43529">MATTADPQQPVAAAQPSEKSAALSSNPPGITGPTGPRKTPVAHPHPSSKPRAPPRPLTADESAKYDQVLSTVSQWTTVPTSTARGAPTEPITGGERMWLTRECILRYLRATKWNAPEAARRLQATLAWRREFGVDALTPEGVSRENETGKQVLFGFDTDGRPCLYLNPARQNTDEWKGQLQHLVYMLERVIDVMPPGQETLALVISYGGTSRGKSGPGLAGGKEVLGILQGHYPERLGRALITELPWFISTFYKLIRPFIDPITRDKMHFNEALSSHIPPEQLIASHGGEVDFEYDHQEYWPALTELAKQRREEMRARWEKDGKKVGASEWMLRGGEVEEGGKNEEVGNVEEKIGELKVEDKKEEPKEDEKKEEPKEASTESTTSANAEMKA</sequence>
<evidence type="ECO:0000256" key="1">
    <source>
        <dbReference type="SAM" id="MobiDB-lite"/>
    </source>
</evidence>
<keyword evidence="4" id="KW-1185">Reference proteome</keyword>
<feature type="compositionally biased region" description="Basic and acidic residues" evidence="1">
    <location>
        <begin position="336"/>
        <end position="379"/>
    </location>
</feature>
<dbReference type="InterPro" id="IPR001251">
    <property type="entry name" value="CRAL-TRIO_dom"/>
</dbReference>
<dbReference type="EMBL" id="MU001696">
    <property type="protein sequence ID" value="KAF2453675.1"/>
    <property type="molecule type" value="Genomic_DNA"/>
</dbReference>
<name>A0A6A6NPF7_9PEZI</name>
<dbReference type="OrthoDB" id="75724at2759"/>
<dbReference type="GO" id="GO:0008526">
    <property type="term" value="F:phosphatidylinositol transfer activity"/>
    <property type="evidence" value="ECO:0007669"/>
    <property type="project" value="TreeGrafter"/>
</dbReference>
<feature type="domain" description="CRAL-TRIO" evidence="2">
    <location>
        <begin position="141"/>
        <end position="295"/>
    </location>
</feature>
<evidence type="ECO:0000313" key="3">
    <source>
        <dbReference type="EMBL" id="KAF2453675.1"/>
    </source>
</evidence>
<dbReference type="Proteomes" id="UP000799766">
    <property type="component" value="Unassembled WGS sequence"/>
</dbReference>
<proteinExistence type="predicted"/>
<dbReference type="SMART" id="SM00516">
    <property type="entry name" value="SEC14"/>
    <property type="match status" value="1"/>
</dbReference>
<organism evidence="3 4">
    <name type="scientific">Lineolata rhizophorae</name>
    <dbReference type="NCBI Taxonomy" id="578093"/>
    <lineage>
        <taxon>Eukaryota</taxon>
        <taxon>Fungi</taxon>
        <taxon>Dikarya</taxon>
        <taxon>Ascomycota</taxon>
        <taxon>Pezizomycotina</taxon>
        <taxon>Dothideomycetes</taxon>
        <taxon>Dothideomycetes incertae sedis</taxon>
        <taxon>Lineolatales</taxon>
        <taxon>Lineolataceae</taxon>
        <taxon>Lineolata</taxon>
    </lineage>
</organism>
<dbReference type="Pfam" id="PF00650">
    <property type="entry name" value="CRAL_TRIO"/>
    <property type="match status" value="1"/>
</dbReference>
<dbReference type="InterPro" id="IPR052578">
    <property type="entry name" value="PI_Transfer_CRAL-TRIO"/>
</dbReference>
<dbReference type="Pfam" id="PF03765">
    <property type="entry name" value="CRAL_TRIO_N"/>
    <property type="match status" value="1"/>
</dbReference>
<evidence type="ECO:0000259" key="2">
    <source>
        <dbReference type="PROSITE" id="PS50191"/>
    </source>
</evidence>
<accession>A0A6A6NPF7</accession>
<reference evidence="3" key="1">
    <citation type="journal article" date="2020" name="Stud. Mycol.">
        <title>101 Dothideomycetes genomes: a test case for predicting lifestyles and emergence of pathogens.</title>
        <authorList>
            <person name="Haridas S."/>
            <person name="Albert R."/>
            <person name="Binder M."/>
            <person name="Bloem J."/>
            <person name="Labutti K."/>
            <person name="Salamov A."/>
            <person name="Andreopoulos B."/>
            <person name="Baker S."/>
            <person name="Barry K."/>
            <person name="Bills G."/>
            <person name="Bluhm B."/>
            <person name="Cannon C."/>
            <person name="Castanera R."/>
            <person name="Culley D."/>
            <person name="Daum C."/>
            <person name="Ezra D."/>
            <person name="Gonzalez J."/>
            <person name="Henrissat B."/>
            <person name="Kuo A."/>
            <person name="Liang C."/>
            <person name="Lipzen A."/>
            <person name="Lutzoni F."/>
            <person name="Magnuson J."/>
            <person name="Mondo S."/>
            <person name="Nolan M."/>
            <person name="Ohm R."/>
            <person name="Pangilinan J."/>
            <person name="Park H.-J."/>
            <person name="Ramirez L."/>
            <person name="Alfaro M."/>
            <person name="Sun H."/>
            <person name="Tritt A."/>
            <person name="Yoshinaga Y."/>
            <person name="Zwiers L.-H."/>
            <person name="Turgeon B."/>
            <person name="Goodwin S."/>
            <person name="Spatafora J."/>
            <person name="Crous P."/>
            <person name="Grigoriev I."/>
        </authorList>
    </citation>
    <scope>NUCLEOTIDE SEQUENCE</scope>
    <source>
        <strain evidence="3">ATCC 16933</strain>
    </source>
</reference>
<feature type="region of interest" description="Disordered" evidence="1">
    <location>
        <begin position="335"/>
        <end position="392"/>
    </location>
</feature>
<protein>
    <submittedName>
        <fullName evidence="3">CRAL-TRIO domain-containing protein</fullName>
    </submittedName>
</protein>
<evidence type="ECO:0000313" key="4">
    <source>
        <dbReference type="Proteomes" id="UP000799766"/>
    </source>
</evidence>
<feature type="compositionally biased region" description="Low complexity" evidence="1">
    <location>
        <begin position="7"/>
        <end position="16"/>
    </location>
</feature>
<dbReference type="PANTHER" id="PTHR45824:SF29">
    <property type="entry name" value="GH16843P"/>
    <property type="match status" value="1"/>
</dbReference>
<dbReference type="PANTHER" id="PTHR45824">
    <property type="entry name" value="GH16843P"/>
    <property type="match status" value="1"/>
</dbReference>
<dbReference type="InterPro" id="IPR036273">
    <property type="entry name" value="CRAL/TRIO_N_dom_sf"/>
</dbReference>
<dbReference type="SUPFAM" id="SSF46938">
    <property type="entry name" value="CRAL/TRIO N-terminal domain"/>
    <property type="match status" value="1"/>
</dbReference>
<gene>
    <name evidence="3" type="ORF">BDY21DRAFT_355704</name>
</gene>
<dbReference type="SMART" id="SM01100">
    <property type="entry name" value="CRAL_TRIO_N"/>
    <property type="match status" value="1"/>
</dbReference>
<dbReference type="AlphaFoldDB" id="A0A6A6NPF7"/>
<dbReference type="Gene3D" id="3.40.525.10">
    <property type="entry name" value="CRAL-TRIO lipid binding domain"/>
    <property type="match status" value="1"/>
</dbReference>
<dbReference type="InterPro" id="IPR036865">
    <property type="entry name" value="CRAL-TRIO_dom_sf"/>
</dbReference>
<dbReference type="CDD" id="cd00170">
    <property type="entry name" value="SEC14"/>
    <property type="match status" value="1"/>
</dbReference>
<dbReference type="PROSITE" id="PS50191">
    <property type="entry name" value="CRAL_TRIO"/>
    <property type="match status" value="1"/>
</dbReference>
<dbReference type="SUPFAM" id="SSF52087">
    <property type="entry name" value="CRAL/TRIO domain"/>
    <property type="match status" value="1"/>
</dbReference>
<dbReference type="InterPro" id="IPR011074">
    <property type="entry name" value="CRAL/TRIO_N_dom"/>
</dbReference>